<sequence length="56" mass="6476">MLIDILSLYSCTDLLVMPRFSFIVSQLDLHQVWSWSLSAYQTLSSALWSKIVILEI</sequence>
<accession>A0AAP0Q9H7</accession>
<gene>
    <name evidence="1" type="ORF">WN944_027044</name>
</gene>
<name>A0AAP0Q9H7_9ROSI</name>
<keyword evidence="2" id="KW-1185">Reference proteome</keyword>
<comment type="caution">
    <text evidence="1">The sequence shown here is derived from an EMBL/GenBank/DDBJ whole genome shotgun (WGS) entry which is preliminary data.</text>
</comment>
<evidence type="ECO:0000313" key="1">
    <source>
        <dbReference type="EMBL" id="KAK9175039.1"/>
    </source>
</evidence>
<reference evidence="1 2" key="1">
    <citation type="submission" date="2024-05" db="EMBL/GenBank/DDBJ databases">
        <title>Haplotype-resolved chromosome-level genome assembly of Huyou (Citrus changshanensis).</title>
        <authorList>
            <person name="Miao C."/>
            <person name="Chen W."/>
            <person name="Wu Y."/>
            <person name="Wang L."/>
            <person name="Zhao S."/>
            <person name="Grierson D."/>
            <person name="Xu C."/>
            <person name="Chen K."/>
        </authorList>
    </citation>
    <scope>NUCLEOTIDE SEQUENCE [LARGE SCALE GENOMIC DNA]</scope>
    <source>
        <strain evidence="1">01-14</strain>
        <tissue evidence="1">Leaf</tissue>
    </source>
</reference>
<dbReference type="AlphaFoldDB" id="A0AAP0Q9H7"/>
<evidence type="ECO:0000313" key="2">
    <source>
        <dbReference type="Proteomes" id="UP001428341"/>
    </source>
</evidence>
<organism evidence="1 2">
    <name type="scientific">Citrus x changshan-huyou</name>
    <dbReference type="NCBI Taxonomy" id="2935761"/>
    <lineage>
        <taxon>Eukaryota</taxon>
        <taxon>Viridiplantae</taxon>
        <taxon>Streptophyta</taxon>
        <taxon>Embryophyta</taxon>
        <taxon>Tracheophyta</taxon>
        <taxon>Spermatophyta</taxon>
        <taxon>Magnoliopsida</taxon>
        <taxon>eudicotyledons</taxon>
        <taxon>Gunneridae</taxon>
        <taxon>Pentapetalae</taxon>
        <taxon>rosids</taxon>
        <taxon>malvids</taxon>
        <taxon>Sapindales</taxon>
        <taxon>Rutaceae</taxon>
        <taxon>Aurantioideae</taxon>
        <taxon>Citrus</taxon>
    </lineage>
</organism>
<dbReference type="EMBL" id="JBCGBO010000025">
    <property type="protein sequence ID" value="KAK9175039.1"/>
    <property type="molecule type" value="Genomic_DNA"/>
</dbReference>
<dbReference type="Proteomes" id="UP001428341">
    <property type="component" value="Unassembled WGS sequence"/>
</dbReference>
<protein>
    <submittedName>
        <fullName evidence="1">Uncharacterized protein</fullName>
    </submittedName>
</protein>
<proteinExistence type="predicted"/>